<protein>
    <submittedName>
        <fullName evidence="1">Uncharacterized protein</fullName>
    </submittedName>
</protein>
<gene>
    <name evidence="1" type="ORF">BALG_01884</name>
</gene>
<accession>A0A0E1WXC0</accession>
<organism evidence="1">
    <name type="scientific">Brucella pinnipedialis M292/94/1</name>
    <dbReference type="NCBI Taxonomy" id="520462"/>
    <lineage>
        <taxon>Bacteria</taxon>
        <taxon>Pseudomonadati</taxon>
        <taxon>Pseudomonadota</taxon>
        <taxon>Alphaproteobacteria</taxon>
        <taxon>Hyphomicrobiales</taxon>
        <taxon>Brucellaceae</taxon>
        <taxon>Brucella/Ochrobactrum group</taxon>
        <taxon>Brucella</taxon>
    </lineage>
</organism>
<evidence type="ECO:0000313" key="1">
    <source>
        <dbReference type="EMBL" id="EEZ28531.1"/>
    </source>
</evidence>
<reference evidence="1" key="1">
    <citation type="submission" date="2009-01" db="EMBL/GenBank/DDBJ databases">
        <title>The Genome Sequence of Brucella pinnipedialis M292/94/1.</title>
        <authorList>
            <consortium name="The Broad Institute Genome Sequencing Platform"/>
            <person name="Ward D."/>
            <person name="Young S.K."/>
            <person name="Kodira C.D."/>
            <person name="Zeng Q."/>
            <person name="Koehrsen M."/>
            <person name="Alvarado L."/>
            <person name="Berlin A."/>
            <person name="Borenstein D."/>
            <person name="Chen Z."/>
            <person name="Engels R."/>
            <person name="Freedman E."/>
            <person name="Gellesch M."/>
            <person name="Goldberg J."/>
            <person name="Griggs A."/>
            <person name="Gujja S."/>
            <person name="Heiman D."/>
            <person name="Hepburn T."/>
            <person name="Howarth C."/>
            <person name="Jen D."/>
            <person name="Larson L."/>
            <person name="Lewis B."/>
            <person name="Mehta T."/>
            <person name="Park D."/>
            <person name="Pearson M."/>
            <person name="Roberts A."/>
            <person name="Saif S."/>
            <person name="Shea T."/>
            <person name="Shenoy N."/>
            <person name="Sisk P."/>
            <person name="Stolte C."/>
            <person name="Sykes S."/>
            <person name="Walk T."/>
            <person name="White J."/>
            <person name="Yandava C."/>
            <person name="Whatmore A.M."/>
            <person name="Perrett L.L."/>
            <person name="O'Callaghan D."/>
            <person name="Nusbaum C."/>
            <person name="Galagan J."/>
            <person name="Birren B."/>
        </authorList>
    </citation>
    <scope>NUCLEOTIDE SEQUENCE [LARGE SCALE GENOMIC DNA]</scope>
    <source>
        <strain evidence="1">M292/94/1</strain>
    </source>
</reference>
<dbReference type="HOGENOM" id="CLU_215238_0_0_5"/>
<sequence length="50" mass="5644">MHHRGFEANGLPVLCLSDIKNTNCREAEWEFGAEAEQEVEAENRDPICIA</sequence>
<dbReference type="EMBL" id="EQ999534">
    <property type="protein sequence ID" value="EEZ28531.1"/>
    <property type="molecule type" value="Genomic_DNA"/>
</dbReference>
<dbReference type="Proteomes" id="UP000004659">
    <property type="component" value="Unassembled WGS sequence"/>
</dbReference>
<dbReference type="AlphaFoldDB" id="A0A0E1WXC0"/>
<proteinExistence type="predicted"/>
<name>A0A0E1WXC0_9HYPH</name>